<protein>
    <recommendedName>
        <fullName evidence="8">Aminotransferase class I/classII domain-containing protein</fullName>
    </recommendedName>
</protein>
<dbReference type="SUPFAM" id="SSF53383">
    <property type="entry name" value="PLP-dependent transferases"/>
    <property type="match status" value="1"/>
</dbReference>
<dbReference type="SUPFAM" id="SSF55347">
    <property type="entry name" value="Glyceraldehyde-3-phosphate dehydrogenase-like, C-terminal domain"/>
    <property type="match status" value="1"/>
</dbReference>
<dbReference type="Pfam" id="PF00155">
    <property type="entry name" value="Aminotran_1_2"/>
    <property type="match status" value="1"/>
</dbReference>
<feature type="domain" description="Dihydrodipicolinate reductase C-terminal" evidence="6">
    <location>
        <begin position="508"/>
        <end position="604"/>
    </location>
</feature>
<evidence type="ECO:0000313" key="7">
    <source>
        <dbReference type="EMBL" id="QHT26329.1"/>
    </source>
</evidence>
<dbReference type="GO" id="GO:0047536">
    <property type="term" value="F:2-aminoadipate transaminase activity"/>
    <property type="evidence" value="ECO:0007669"/>
    <property type="project" value="TreeGrafter"/>
</dbReference>
<dbReference type="Gene3D" id="3.40.50.720">
    <property type="entry name" value="NAD(P)-binding Rossmann-like Domain"/>
    <property type="match status" value="1"/>
</dbReference>
<dbReference type="CDD" id="cd00609">
    <property type="entry name" value="AAT_like"/>
    <property type="match status" value="1"/>
</dbReference>
<dbReference type="InterPro" id="IPR015421">
    <property type="entry name" value="PyrdxlP-dep_Trfase_major"/>
</dbReference>
<name>A0A6C0EDI8_9ZZZZ</name>
<feature type="domain" description="Aminotransferase class I/classII large" evidence="4">
    <location>
        <begin position="15"/>
        <end position="251"/>
    </location>
</feature>
<dbReference type="InterPro" id="IPR022663">
    <property type="entry name" value="DapB_C"/>
</dbReference>
<evidence type="ECO:0000256" key="3">
    <source>
        <dbReference type="ARBA" id="ARBA00023002"/>
    </source>
</evidence>
<proteinExistence type="predicted"/>
<dbReference type="Pfam" id="PF01113">
    <property type="entry name" value="DapB_N"/>
    <property type="match status" value="1"/>
</dbReference>
<dbReference type="InterPro" id="IPR022664">
    <property type="entry name" value="DapB_N_CS"/>
</dbReference>
<keyword evidence="1" id="KW-0963">Cytoplasm</keyword>
<evidence type="ECO:0000259" key="4">
    <source>
        <dbReference type="Pfam" id="PF00155"/>
    </source>
</evidence>
<dbReference type="InterPro" id="IPR004839">
    <property type="entry name" value="Aminotransferase_I/II_large"/>
</dbReference>
<dbReference type="PROSITE" id="PS01298">
    <property type="entry name" value="DAPB"/>
    <property type="match status" value="1"/>
</dbReference>
<dbReference type="Gene3D" id="3.40.640.10">
    <property type="entry name" value="Type I PLP-dependent aspartate aminotransferase-like (Major domain)"/>
    <property type="match status" value="1"/>
</dbReference>
<evidence type="ECO:0008006" key="8">
    <source>
        <dbReference type="Google" id="ProtNLM"/>
    </source>
</evidence>
<feature type="domain" description="Dihydrodipicolinate reductase N-terminal" evidence="5">
    <location>
        <begin position="390"/>
        <end position="502"/>
    </location>
</feature>
<keyword evidence="2" id="KW-0521">NADP</keyword>
<sequence length="609" mass="69581">MASEFPQYVVPNAKDMLSLGCGQPSPAILKSSMEIIPKNYLEDAPFELLQYGDIRGFVSYRKMIYHMLKHCTKTILDESDIQNSIFMTNGISQALLLIASLYRKKTTVIYAENPTYFIALSIFKNMGYEVRPFEMKNLNELKRQLYLDDPYGNKQYLMYIIPFHQNPTGRNIHYSELEQLLEICNIHTGLRVLSDETYQLLSFDDDSHTHPSSLATSHRNIVSMGTFSKIIAPALRCGWIFSRDTEFLKELESCGFMDSGGGVNPINGRMITQIFESSQIHYGSYMKVFIDNLVSIKKFLRRNYEILETALLKYPDYFQFERSTGGYFIWVKSLKMPAKDLLDIAVKHKIRFHTGDKFSPDGSCTEYFRLSCSFYVEDDWEFFESRLDKIISEIENKTDIILVHMIGHKGKLGRLICNEITESSNKKLGVTINRDIDLTGIGTTKREVIVDVSSPEGTAGLLSKLLEKHIYVPVVIGTTGDLPLHLIAEYKKHAKVELSPNFSIGITRIVKMLSDLEKDYWSGNIKDIHHERKKDAPSGTAKHLAHELGKSKIIVHESNIVSERTGDVIGYHEITLDAPYERITVTHEAKDRRLFAVGCLNLIDSMFKH</sequence>
<evidence type="ECO:0000256" key="2">
    <source>
        <dbReference type="ARBA" id="ARBA00022857"/>
    </source>
</evidence>
<keyword evidence="3" id="KW-0560">Oxidoreductase</keyword>
<reference evidence="7" key="1">
    <citation type="journal article" date="2020" name="Nature">
        <title>Giant virus diversity and host interactions through global metagenomics.</title>
        <authorList>
            <person name="Schulz F."/>
            <person name="Roux S."/>
            <person name="Paez-Espino D."/>
            <person name="Jungbluth S."/>
            <person name="Walsh D.A."/>
            <person name="Denef V.J."/>
            <person name="McMahon K.D."/>
            <person name="Konstantinidis K.T."/>
            <person name="Eloe-Fadrosh E.A."/>
            <person name="Kyrpides N.C."/>
            <person name="Woyke T."/>
        </authorList>
    </citation>
    <scope>NUCLEOTIDE SEQUENCE</scope>
    <source>
        <strain evidence="7">GVMAG-M-3300023179-27</strain>
    </source>
</reference>
<dbReference type="SUPFAM" id="SSF51735">
    <property type="entry name" value="NAD(P)-binding Rossmann-fold domains"/>
    <property type="match status" value="1"/>
</dbReference>
<dbReference type="InterPro" id="IPR000846">
    <property type="entry name" value="DapB_N"/>
</dbReference>
<dbReference type="PANTHER" id="PTHR42858:SF1">
    <property type="entry name" value="LD15494P"/>
    <property type="match status" value="1"/>
</dbReference>
<organism evidence="7">
    <name type="scientific">viral metagenome</name>
    <dbReference type="NCBI Taxonomy" id="1070528"/>
    <lineage>
        <taxon>unclassified sequences</taxon>
        <taxon>metagenomes</taxon>
        <taxon>organismal metagenomes</taxon>
    </lineage>
</organism>
<evidence type="ECO:0000259" key="6">
    <source>
        <dbReference type="Pfam" id="PF05173"/>
    </source>
</evidence>
<accession>A0A6C0EDI8</accession>
<dbReference type="AlphaFoldDB" id="A0A6C0EDI8"/>
<dbReference type="PANTHER" id="PTHR42858">
    <property type="entry name" value="AMINOTRANSFERASE"/>
    <property type="match status" value="1"/>
</dbReference>
<evidence type="ECO:0000259" key="5">
    <source>
        <dbReference type="Pfam" id="PF01113"/>
    </source>
</evidence>
<dbReference type="InterPro" id="IPR036291">
    <property type="entry name" value="NAD(P)-bd_dom_sf"/>
</dbReference>
<dbReference type="InterPro" id="IPR015422">
    <property type="entry name" value="PyrdxlP-dep_Trfase_small"/>
</dbReference>
<evidence type="ECO:0000256" key="1">
    <source>
        <dbReference type="ARBA" id="ARBA00022490"/>
    </source>
</evidence>
<dbReference type="EMBL" id="MN739785">
    <property type="protein sequence ID" value="QHT26329.1"/>
    <property type="molecule type" value="Genomic_DNA"/>
</dbReference>
<dbReference type="GO" id="GO:0030170">
    <property type="term" value="F:pyridoxal phosphate binding"/>
    <property type="evidence" value="ECO:0007669"/>
    <property type="project" value="InterPro"/>
</dbReference>
<dbReference type="GO" id="GO:0008839">
    <property type="term" value="F:4-hydroxy-tetrahydrodipicolinate reductase"/>
    <property type="evidence" value="ECO:0007669"/>
    <property type="project" value="InterPro"/>
</dbReference>
<dbReference type="GO" id="GO:0009089">
    <property type="term" value="P:lysine biosynthetic process via diaminopimelate"/>
    <property type="evidence" value="ECO:0007669"/>
    <property type="project" value="InterPro"/>
</dbReference>
<dbReference type="InterPro" id="IPR015424">
    <property type="entry name" value="PyrdxlP-dep_Trfase"/>
</dbReference>
<dbReference type="Gene3D" id="3.90.1150.10">
    <property type="entry name" value="Aspartate Aminotransferase, domain 1"/>
    <property type="match status" value="1"/>
</dbReference>
<dbReference type="Gene3D" id="3.30.360.10">
    <property type="entry name" value="Dihydrodipicolinate Reductase, domain 2"/>
    <property type="match status" value="1"/>
</dbReference>
<dbReference type="Pfam" id="PF05173">
    <property type="entry name" value="DapB_C"/>
    <property type="match status" value="1"/>
</dbReference>